<evidence type="ECO:0000256" key="1">
    <source>
        <dbReference type="ARBA" id="ARBA00022737"/>
    </source>
</evidence>
<gene>
    <name evidence="4" type="ORF">LCMiAC02_04180</name>
</gene>
<dbReference type="Gene3D" id="1.25.40.20">
    <property type="entry name" value="Ankyrin repeat-containing domain"/>
    <property type="match status" value="2"/>
</dbReference>
<dbReference type="InterPro" id="IPR051637">
    <property type="entry name" value="Ank_repeat_dom-contain_49"/>
</dbReference>
<keyword evidence="1" id="KW-0677">Repeat</keyword>
<dbReference type="PROSITE" id="PS50088">
    <property type="entry name" value="ANK_REPEAT"/>
    <property type="match status" value="1"/>
</dbReference>
<reference evidence="4" key="1">
    <citation type="journal article" date="2019" name="MBio">
        <title>Virus Genomes from Deep Sea Sediments Expand the Ocean Megavirome and Support Independent Origins of Viral Gigantism.</title>
        <authorList>
            <person name="Backstrom D."/>
            <person name="Yutin N."/>
            <person name="Jorgensen S.L."/>
            <person name="Dharamshi J."/>
            <person name="Homa F."/>
            <person name="Zaremba-Niedwiedzka K."/>
            <person name="Spang A."/>
            <person name="Wolf Y.I."/>
            <person name="Koonin E.V."/>
            <person name="Ettema T.J."/>
        </authorList>
    </citation>
    <scope>NUCLEOTIDE SEQUENCE</scope>
</reference>
<keyword evidence="2" id="KW-0040">ANK repeat</keyword>
<feature type="coiled-coil region" evidence="3">
    <location>
        <begin position="1305"/>
        <end position="1356"/>
    </location>
</feature>
<evidence type="ECO:0000256" key="3">
    <source>
        <dbReference type="SAM" id="Coils"/>
    </source>
</evidence>
<name>A0A4D5XF93_9VIRU</name>
<dbReference type="Pfam" id="PF12796">
    <property type="entry name" value="Ank_2"/>
    <property type="match status" value="1"/>
</dbReference>
<dbReference type="PROSITE" id="PS50297">
    <property type="entry name" value="ANK_REP_REGION"/>
    <property type="match status" value="1"/>
</dbReference>
<dbReference type="PANTHER" id="PTHR24180:SF45">
    <property type="entry name" value="POLY [ADP-RIBOSE] POLYMERASE TANKYRASE"/>
    <property type="match status" value="1"/>
</dbReference>
<dbReference type="EMBL" id="MK500414">
    <property type="protein sequence ID" value="QBK89323.1"/>
    <property type="molecule type" value="Genomic_DNA"/>
</dbReference>
<organism evidence="4">
    <name type="scientific">Mimivirus LCMiAC02</name>
    <dbReference type="NCBI Taxonomy" id="2506609"/>
    <lineage>
        <taxon>Viruses</taxon>
        <taxon>Varidnaviria</taxon>
        <taxon>Bamfordvirae</taxon>
        <taxon>Nucleocytoviricota</taxon>
        <taxon>Megaviricetes</taxon>
        <taxon>Imitervirales</taxon>
        <taxon>Mimiviridae</taxon>
        <taxon>Klosneuvirinae</taxon>
    </lineage>
</organism>
<proteinExistence type="predicted"/>
<evidence type="ECO:0000256" key="2">
    <source>
        <dbReference type="ARBA" id="ARBA00023043"/>
    </source>
</evidence>
<dbReference type="SUPFAM" id="SSF48403">
    <property type="entry name" value="Ankyrin repeat"/>
    <property type="match status" value="2"/>
</dbReference>
<dbReference type="InterPro" id="IPR036770">
    <property type="entry name" value="Ankyrin_rpt-contain_sf"/>
</dbReference>
<protein>
    <submittedName>
        <fullName evidence="4">Ankyrin repeat protein</fullName>
    </submittedName>
</protein>
<sequence length="1828" mass="210799">MSKPSYGKKFYKPPPKKFYRPFSKPSYGKTPFGPSHIPYKKVDIKDVEGLFAKINTGEYSKIMNFISNKNITLNVTNGQGDNPLHIILKNVQSETDEKEIYGLAEYFVNNGVSVSAFNKKNITPLHLAAKYQLPSVVKLFLSSGADPNATDNQNMTPLHYATQGYIVDCLKIKKVRALIPKPGTDVTKGTAGTSVIIFKEATLSIIDMLYQNNFRGFMKHIDSSISRARDIFPDDFDEIEKDFTANVSKILTDSKKSNIVKINEVRNSITGTMNVINNKINEHLKKSLDPINIKPNQEKGWGPNNDLMSKIIPKESTFDEIFDTLNGEYNSNINDTIDELIKSHHDLSGKITNINSDLKIIIGKINDILQLNAHAYANRHGVQDFGLDPVRFDQILEDLFTHDNDDIFDYCEINITNTQVPPNNFGINYNPGTTSVVRATKKRREQLKKNRTPINPKDLTNDRVPITGADPNINTPDSQPHVIQPLPQKRAGNYINIRYIYISNIVFAINQIRKHEKIIQINIKALIDHIQKQHYYYEIYHHIISQITCSIINIIQYLWLIKLEQDYVLIKNNAIKKIYSDQLNTARAAPRYSYALEYIVEYCEEINSLLTNLFQNRINDMYSTLLKMHNSMNSVINILNFNSGFRYIRHYYISGNRSASISDRDCDQFLHMYDRLFSKLTNIPASFNEHYKECRKYDIHIPNSLNKFKKVLYEKYIPNVNKTNYQTYYTDLDPNGRNVVDDKPGILSIALSFRVRGDYNNLTQPANDVGPDGAMMEISKPNGDRIPKSGYLVENGNSAVYGNIAGKFTDNNYMPDLPYGEQAHTVGGVVVMEQVETADNNNNKYIGHIGYQQNPDIVSRSSPVLTSVGVYLNQHFQILKSYIIKWIIKYYNNPDLNDPPRDPPLDDNKIINMIKGIKGRMINIIKDKYNIADNEPKINSILFTTIGKLADEIITNHIKYSIHKSSVKYIKSILHKSDENMEYGDILREVTHRGLPGQNVFDIDIGFKLNLNKLFDEIISTFYEVKNSDDNNIFNRLKYTSKIMKDEEKLPEQHQIYTIDYDKSNIVDLCYRIKSEIVNELVKHRSNVDHKDATRSTPIFYAINALHKDLVKNLTDNNATVYRQSVKNSSGFTPLLHATYLYSLHNSYVYDSNPNLTSRQVGKSQRQALCRVSGGAGIQLLRNLQPSAGGGNSDIPLLKKLYMPFYNDIKKKIEAEPKYGNNIIQYLDNIFPQTIIIYNNMFYQMMSTYVNNWLIEDFNKLVDILDKYNIVSKLNAKSKRIPLLDANLKDALKYSSDVSVLSYKNKELNLLLNEDIEQNDEYEDIIKEIKAYNNQITNLDKEIEELENKQQRNKVENAYLASIRHIRTQLNNKRQLKIDEKNKLYGDIIKEIKAYDNQITNLNTEIEELENKQQRNEVENAYLESIRRIRTQLDNKRQLKIDEKNNLIQQKNNISTNIDRRITYMQTDEINGLKNRINNFLGSEHHINTEKIVSLYNNIFKNVINDPGVVSLGLIKAPYPELGHNDFGLYNKMWDMYIKNNEKMKNITNIHIILVMLQSKIINKIKSATTKNEFRECKEDLESIKRIYDKIFSFVINNYKLLPQTYNERENIFMVDVIDIITHTTTHTICGSLYHAIIKVVLAYVISISPKDVSARYHDGPNVGEKIEGVSPVTLGMYHDTNAPHDNKYNEYVQKILDRIVQTDYDATDAMNKNPSLMNYITKDMPILIVKHLLDIYGVDDGDKELSLDKIFEPITDILQSTQVIPIKEDSSLITNINEHIFPYYKYILTQIVPKLKTLIDNYNSYILNDMRHIDIMIELLSKTIKEL</sequence>
<dbReference type="PANTHER" id="PTHR24180">
    <property type="entry name" value="CYCLIN-DEPENDENT KINASE INHIBITOR 2C-RELATED"/>
    <property type="match status" value="1"/>
</dbReference>
<feature type="coiled-coil region" evidence="3">
    <location>
        <begin position="1392"/>
        <end position="1419"/>
    </location>
</feature>
<dbReference type="InterPro" id="IPR002110">
    <property type="entry name" value="Ankyrin_rpt"/>
</dbReference>
<dbReference type="SMART" id="SM00248">
    <property type="entry name" value="ANK"/>
    <property type="match status" value="5"/>
</dbReference>
<evidence type="ECO:0000313" key="4">
    <source>
        <dbReference type="EMBL" id="QBK89323.1"/>
    </source>
</evidence>
<keyword evidence="3" id="KW-0175">Coiled coil</keyword>
<accession>A0A4D5XF93</accession>